<name>A0A9I9EAT6_CUCME</name>
<accession>A0A9I9EAT6</accession>
<feature type="transmembrane region" description="Helical" evidence="2">
    <location>
        <begin position="32"/>
        <end position="63"/>
    </location>
</feature>
<evidence type="ECO:0000256" key="1">
    <source>
        <dbReference type="SAM" id="MobiDB-lite"/>
    </source>
</evidence>
<protein>
    <submittedName>
        <fullName evidence="3">Uncharacterized protein</fullName>
    </submittedName>
</protein>
<evidence type="ECO:0000313" key="3">
    <source>
        <dbReference type="EnsemblPlants" id="MELO3C031214.2.1"/>
    </source>
</evidence>
<feature type="region of interest" description="Disordered" evidence="1">
    <location>
        <begin position="1"/>
        <end position="25"/>
    </location>
</feature>
<organism evidence="3">
    <name type="scientific">Cucumis melo</name>
    <name type="common">Muskmelon</name>
    <dbReference type="NCBI Taxonomy" id="3656"/>
    <lineage>
        <taxon>Eukaryota</taxon>
        <taxon>Viridiplantae</taxon>
        <taxon>Streptophyta</taxon>
        <taxon>Embryophyta</taxon>
        <taxon>Tracheophyta</taxon>
        <taxon>Spermatophyta</taxon>
        <taxon>Magnoliopsida</taxon>
        <taxon>eudicotyledons</taxon>
        <taxon>Gunneridae</taxon>
        <taxon>Pentapetalae</taxon>
        <taxon>rosids</taxon>
        <taxon>fabids</taxon>
        <taxon>Cucurbitales</taxon>
        <taxon>Cucurbitaceae</taxon>
        <taxon>Benincaseae</taxon>
        <taxon>Cucumis</taxon>
    </lineage>
</organism>
<dbReference type="EnsemblPlants" id="MELO3C031214.2.1">
    <property type="protein sequence ID" value="MELO3C031214.2.1"/>
    <property type="gene ID" value="MELO3C031214.2"/>
</dbReference>
<dbReference type="AlphaFoldDB" id="A0A9I9EAT6"/>
<keyword evidence="2" id="KW-1133">Transmembrane helix</keyword>
<keyword evidence="2" id="KW-0812">Transmembrane</keyword>
<keyword evidence="2" id="KW-0472">Membrane</keyword>
<feature type="compositionally biased region" description="Polar residues" evidence="1">
    <location>
        <begin position="1"/>
        <end position="12"/>
    </location>
</feature>
<reference evidence="3" key="1">
    <citation type="submission" date="2023-03" db="UniProtKB">
        <authorList>
            <consortium name="EnsemblPlants"/>
        </authorList>
    </citation>
    <scope>IDENTIFICATION</scope>
</reference>
<sequence>MVVQSKTKAKNPSLSRQPFNRRRRRLSRSSKYLLDFLYFIVKIVIVSLFETGIGVFFISAFYFNSTTCEQIGNGSDQLSNATNDQVVNNVATNPIGTSPP</sequence>
<proteinExistence type="predicted"/>
<dbReference type="Gramene" id="MELO3C031214.2.1">
    <property type="protein sequence ID" value="MELO3C031214.2.1"/>
    <property type="gene ID" value="MELO3C031214.2"/>
</dbReference>
<evidence type="ECO:0000256" key="2">
    <source>
        <dbReference type="SAM" id="Phobius"/>
    </source>
</evidence>